<gene>
    <name evidence="8" type="ORF">ACFFVD_17155</name>
</gene>
<sequence>MTGHDPLAEEQEHLGRLLDRLEELRRDTRARLDAVLRGTGGTPQARSERESFARLYNSELAAYNAANLGLYFGRLDMEDGEVRRIGRVGLRDDDEDLTTLLLDWRADHSRPFYLATTARPEGAHRRRHLRTIGRRVIGVHDEFLTAPTDGNVPEDHDDVVGESALLETLEQARSGHMTDIVATIQREQDEIIRNPHAGVLVVQGGPGTGKTAVALHRAAYLLYTHRQRLDRSGVLIVGPNARFLDYIARVLPSLGESGVVLRTLGDLYPGVRATGPESLRGEEVKGSEAMVNILKAAVRSRQTAPTDDVEVLVDGHRLVLDPASVRAARGRARMTRRPHNQAREAFATRIVEALTEQYVAALTDPVGQAEDQAWAPRGDGLGDLGDPARPLLDADDRAALKREVEESVEVAEAINKWWPVLQPEQLLAEFLSSRDRITEAAGDYVAEDQDALFRQDGFAFSVADVPLLDELAELLGEDPAADGTEADRAWAEQVRQAEEALEILTGSAVQDIEDDLDPEVLMAYDVVDAESLARRHSADTDLTVADRAGADRTWAFGHVIVDEAQELSAMAWRTLMRRSPNRWMTLVGDVAQTSSPAGIDSWDDALSPYVDDRWVLCELTVNYRTPATVSAVAEALLTEIDPRATSPRPVRQGRHPVEWAETDAASVATVVTERITAVPPERAVAVVLPDHDHDDDNGVDSADGHDSAHRGGAHDSAPANGYPALREAVDSARPGTSVLPLALAKGLEFDVVVVVDPERVLARSPQGLQDLYVGTTRATQRLVLVQTGGFGTLLAGIRDALADGDAEPDNDGLPPSDGATDKREDLTA</sequence>
<evidence type="ECO:0000256" key="2">
    <source>
        <dbReference type="ARBA" id="ARBA00022801"/>
    </source>
</evidence>
<evidence type="ECO:0000259" key="7">
    <source>
        <dbReference type="PROSITE" id="PS51198"/>
    </source>
</evidence>
<keyword evidence="2 5" id="KW-0378">Hydrolase</keyword>
<feature type="region of interest" description="Disordered" evidence="6">
    <location>
        <begin position="689"/>
        <end position="721"/>
    </location>
</feature>
<dbReference type="Proteomes" id="UP001589700">
    <property type="component" value="Unassembled WGS sequence"/>
</dbReference>
<feature type="compositionally biased region" description="Basic and acidic residues" evidence="6">
    <location>
        <begin position="689"/>
        <end position="713"/>
    </location>
</feature>
<evidence type="ECO:0000256" key="3">
    <source>
        <dbReference type="ARBA" id="ARBA00022806"/>
    </source>
</evidence>
<keyword evidence="3 5" id="KW-0347">Helicase</keyword>
<feature type="domain" description="UvrD-like helicase ATP-binding" evidence="7">
    <location>
        <begin position="183"/>
        <end position="626"/>
    </location>
</feature>
<dbReference type="PANTHER" id="PTHR11070:SF45">
    <property type="entry name" value="DNA 3'-5' HELICASE"/>
    <property type="match status" value="1"/>
</dbReference>
<dbReference type="InterPro" id="IPR027785">
    <property type="entry name" value="UvrD-like_helicase_C"/>
</dbReference>
<accession>A0ABV5JUY3</accession>
<evidence type="ECO:0000313" key="9">
    <source>
        <dbReference type="Proteomes" id="UP001589700"/>
    </source>
</evidence>
<dbReference type="PANTHER" id="PTHR11070">
    <property type="entry name" value="UVRD / RECB / PCRA DNA HELICASE FAMILY MEMBER"/>
    <property type="match status" value="1"/>
</dbReference>
<keyword evidence="1 5" id="KW-0547">Nucleotide-binding</keyword>
<feature type="compositionally biased region" description="Basic and acidic residues" evidence="6">
    <location>
        <begin position="819"/>
        <end position="828"/>
    </location>
</feature>
<protein>
    <submittedName>
        <fullName evidence="8">HelD family protein</fullName>
    </submittedName>
</protein>
<evidence type="ECO:0000256" key="5">
    <source>
        <dbReference type="PROSITE-ProRule" id="PRU00560"/>
    </source>
</evidence>
<dbReference type="RefSeq" id="WP_182632087.1">
    <property type="nucleotide sequence ID" value="NZ_JAALDM010000117.1"/>
</dbReference>
<comment type="caution">
    <text evidence="8">The sequence shown here is derived from an EMBL/GenBank/DDBJ whole genome shotgun (WGS) entry which is preliminary data.</text>
</comment>
<proteinExistence type="predicted"/>
<keyword evidence="4 5" id="KW-0067">ATP-binding</keyword>
<feature type="region of interest" description="Disordered" evidence="6">
    <location>
        <begin position="802"/>
        <end position="828"/>
    </location>
</feature>
<organism evidence="8 9">
    <name type="scientific">Dietzia aerolata</name>
    <dbReference type="NCBI Taxonomy" id="595984"/>
    <lineage>
        <taxon>Bacteria</taxon>
        <taxon>Bacillati</taxon>
        <taxon>Actinomycetota</taxon>
        <taxon>Actinomycetes</taxon>
        <taxon>Mycobacteriales</taxon>
        <taxon>Dietziaceae</taxon>
        <taxon>Dietzia</taxon>
    </lineage>
</organism>
<dbReference type="SUPFAM" id="SSF52540">
    <property type="entry name" value="P-loop containing nucleoside triphosphate hydrolases"/>
    <property type="match status" value="1"/>
</dbReference>
<dbReference type="PROSITE" id="PS51198">
    <property type="entry name" value="UVRD_HELICASE_ATP_BIND"/>
    <property type="match status" value="1"/>
</dbReference>
<reference evidence="8 9" key="1">
    <citation type="submission" date="2024-09" db="EMBL/GenBank/DDBJ databases">
        <authorList>
            <person name="Sun Q."/>
            <person name="Mori K."/>
        </authorList>
    </citation>
    <scope>NUCLEOTIDE SEQUENCE [LARGE SCALE GENOMIC DNA]</scope>
    <source>
        <strain evidence="8 9">CCM 7659</strain>
    </source>
</reference>
<evidence type="ECO:0000256" key="4">
    <source>
        <dbReference type="ARBA" id="ARBA00022840"/>
    </source>
</evidence>
<dbReference type="Gene3D" id="3.40.50.300">
    <property type="entry name" value="P-loop containing nucleotide triphosphate hydrolases"/>
    <property type="match status" value="3"/>
</dbReference>
<keyword evidence="9" id="KW-1185">Reference proteome</keyword>
<evidence type="ECO:0000256" key="1">
    <source>
        <dbReference type="ARBA" id="ARBA00022741"/>
    </source>
</evidence>
<dbReference type="InterPro" id="IPR000212">
    <property type="entry name" value="DNA_helicase_UvrD/REP"/>
</dbReference>
<dbReference type="InterPro" id="IPR014016">
    <property type="entry name" value="UvrD-like_ATP-bd"/>
</dbReference>
<name>A0ABV5JUY3_9ACTN</name>
<dbReference type="EMBL" id="JBHMDY010000033">
    <property type="protein sequence ID" value="MFB9261508.1"/>
    <property type="molecule type" value="Genomic_DNA"/>
</dbReference>
<dbReference type="Pfam" id="PF13538">
    <property type="entry name" value="UvrD_C_2"/>
    <property type="match status" value="1"/>
</dbReference>
<dbReference type="InterPro" id="IPR027417">
    <property type="entry name" value="P-loop_NTPase"/>
</dbReference>
<evidence type="ECO:0000256" key="6">
    <source>
        <dbReference type="SAM" id="MobiDB-lite"/>
    </source>
</evidence>
<evidence type="ECO:0000313" key="8">
    <source>
        <dbReference type="EMBL" id="MFB9261508.1"/>
    </source>
</evidence>
<feature type="binding site" evidence="5">
    <location>
        <begin position="204"/>
        <end position="211"/>
    </location>
    <ligand>
        <name>ATP</name>
        <dbReference type="ChEBI" id="CHEBI:30616"/>
    </ligand>
</feature>